<gene>
    <name evidence="9" type="ORF">C5O18_08720</name>
</gene>
<proteinExistence type="inferred from homology"/>
<comment type="similarity">
    <text evidence="1 4 7">Belongs to the aldehyde dehydrogenase family.</text>
</comment>
<dbReference type="GO" id="GO:0005737">
    <property type="term" value="C:cytoplasm"/>
    <property type="evidence" value="ECO:0007669"/>
    <property type="project" value="TreeGrafter"/>
</dbReference>
<dbReference type="RefSeq" id="WP_105193186.1">
    <property type="nucleotide sequence ID" value="NZ_PTQZ01000255.1"/>
</dbReference>
<name>A0A2P6AQT5_9GAMM</name>
<dbReference type="InterPro" id="IPR015590">
    <property type="entry name" value="Aldehyde_DH_dom"/>
</dbReference>
<protein>
    <recommendedName>
        <fullName evidence="4">Aldehyde dehydrogenase</fullName>
    </recommendedName>
</protein>
<evidence type="ECO:0000259" key="8">
    <source>
        <dbReference type="Pfam" id="PF00171"/>
    </source>
</evidence>
<evidence type="ECO:0000256" key="4">
    <source>
        <dbReference type="PIRNR" id="PIRNR036492"/>
    </source>
</evidence>
<dbReference type="InterPro" id="IPR016162">
    <property type="entry name" value="Ald_DH_N"/>
</dbReference>
<dbReference type="GO" id="GO:0006081">
    <property type="term" value="P:aldehyde metabolic process"/>
    <property type="evidence" value="ECO:0007669"/>
    <property type="project" value="InterPro"/>
</dbReference>
<sequence>MNAISQPVGQVLSAEAIGQAFEAQRATAIRLRQSTLAERRAKIRKLRDTLLAHQAEIVQAGWDDFRKPATEVELTEILPVVAEANDALRNLRGWMKPQGVWPSRMMIGTKGYMQYEPKGRCLIIAPWNYPVNLSLGPLVSAVAAGNTVIIKPSEMTPHASAVISKIVRAVFGPDEVTVIEGDAPVAQALLDLPFDHVFFTGSPAIGKVVMAAAAKHLTSVTLELGGKSPTIVDASADLKLAAQNILWAKFTNNGQTCIAPDHIYVHESVRGAFVQACRDVLSSVYGAQPQQSEHLARVVNERHTARVQALLDDAVARGATVLAGGEVDAGDRFVAPTLLTDIPADAKIMQEEIFGPLLPVIGFRDLDEVIARINDGPKPLALYIWGRDDANIRKVMQQTSSGGACINHCVVQFLHGNLPFGGVNNSGIGSAHGHFGFKAFSHERAVVRTRIMLAKMFFPPYTALTRRLIRIFMKTV</sequence>
<dbReference type="CDD" id="cd07134">
    <property type="entry name" value="ALDH_AlkH-like"/>
    <property type="match status" value="1"/>
</dbReference>
<dbReference type="InterPro" id="IPR016163">
    <property type="entry name" value="Ald_DH_C"/>
</dbReference>
<dbReference type="PROSITE" id="PS00070">
    <property type="entry name" value="ALDEHYDE_DEHYDR_CYS"/>
    <property type="match status" value="1"/>
</dbReference>
<comment type="caution">
    <text evidence="9">The sequence shown here is derived from an EMBL/GenBank/DDBJ whole genome shotgun (WGS) entry which is preliminary data.</text>
</comment>
<dbReference type="PROSITE" id="PS00687">
    <property type="entry name" value="ALDEHYDE_DEHYDR_GLU"/>
    <property type="match status" value="1"/>
</dbReference>
<dbReference type="InterPro" id="IPR016160">
    <property type="entry name" value="Ald_DH_CS_CYS"/>
</dbReference>
<dbReference type="EMBL" id="PTQZ01000255">
    <property type="protein sequence ID" value="PQA32899.1"/>
    <property type="molecule type" value="Genomic_DNA"/>
</dbReference>
<dbReference type="GO" id="GO:0004029">
    <property type="term" value="F:aldehyde dehydrogenase (NAD+) activity"/>
    <property type="evidence" value="ECO:0007669"/>
    <property type="project" value="TreeGrafter"/>
</dbReference>
<dbReference type="PIRSF" id="PIRSF036492">
    <property type="entry name" value="ALDH"/>
    <property type="match status" value="1"/>
</dbReference>
<dbReference type="AlphaFoldDB" id="A0A2P6AQT5"/>
<evidence type="ECO:0000256" key="3">
    <source>
        <dbReference type="ARBA" id="ARBA00023027"/>
    </source>
</evidence>
<organism evidence="9 10">
    <name type="scientific">Amnimonas aquatica</name>
    <dbReference type="NCBI Taxonomy" id="2094561"/>
    <lineage>
        <taxon>Bacteria</taxon>
        <taxon>Pseudomonadati</taxon>
        <taxon>Pseudomonadota</taxon>
        <taxon>Gammaproteobacteria</taxon>
        <taxon>Moraxellales</taxon>
        <taxon>Moraxellaceae</taxon>
        <taxon>Amnimonas</taxon>
    </lineage>
</organism>
<keyword evidence="2 4" id="KW-0560">Oxidoreductase</keyword>
<dbReference type="PANTHER" id="PTHR43570">
    <property type="entry name" value="ALDEHYDE DEHYDROGENASE"/>
    <property type="match status" value="1"/>
</dbReference>
<dbReference type="Proteomes" id="UP000243900">
    <property type="component" value="Unassembled WGS sequence"/>
</dbReference>
<feature type="domain" description="Aldehyde dehydrogenase" evidence="8">
    <location>
        <begin position="13"/>
        <end position="445"/>
    </location>
</feature>
<dbReference type="InterPro" id="IPR029510">
    <property type="entry name" value="Ald_DH_CS_GLU"/>
</dbReference>
<feature type="active site" evidence="5">
    <location>
        <position position="257"/>
    </location>
</feature>
<dbReference type="OrthoDB" id="9812625at2"/>
<dbReference type="FunFam" id="3.40.309.10:FF:000003">
    <property type="entry name" value="Aldehyde dehydrogenase"/>
    <property type="match status" value="1"/>
</dbReference>
<dbReference type="FunFam" id="3.40.605.10:FF:000004">
    <property type="entry name" value="Aldehyde dehydrogenase"/>
    <property type="match status" value="1"/>
</dbReference>
<dbReference type="PANTHER" id="PTHR43570:SF20">
    <property type="entry name" value="ALDEHYDE DEHYDROGENASE ALDX-RELATED"/>
    <property type="match status" value="1"/>
</dbReference>
<accession>A0A2P6AQT5</accession>
<evidence type="ECO:0000256" key="1">
    <source>
        <dbReference type="ARBA" id="ARBA00009986"/>
    </source>
</evidence>
<dbReference type="SUPFAM" id="SSF53720">
    <property type="entry name" value="ALDH-like"/>
    <property type="match status" value="1"/>
</dbReference>
<evidence type="ECO:0000313" key="9">
    <source>
        <dbReference type="EMBL" id="PQA32899.1"/>
    </source>
</evidence>
<evidence type="ECO:0000313" key="10">
    <source>
        <dbReference type="Proteomes" id="UP000243900"/>
    </source>
</evidence>
<dbReference type="Gene3D" id="3.40.605.10">
    <property type="entry name" value="Aldehyde Dehydrogenase, Chain A, domain 1"/>
    <property type="match status" value="1"/>
</dbReference>
<keyword evidence="10" id="KW-1185">Reference proteome</keyword>
<evidence type="ECO:0000256" key="5">
    <source>
        <dbReference type="PIRSR" id="PIRSR036492-1"/>
    </source>
</evidence>
<feature type="active site" evidence="5 6">
    <location>
        <position position="223"/>
    </location>
</feature>
<reference evidence="10" key="1">
    <citation type="submission" date="2018-02" db="EMBL/GenBank/DDBJ databases">
        <title>Genome sequencing of Solimonas sp. HR-BB.</title>
        <authorList>
            <person name="Lee Y."/>
            <person name="Jeon C.O."/>
        </authorList>
    </citation>
    <scope>NUCLEOTIDE SEQUENCE [LARGE SCALE GENOMIC DNA]</scope>
    <source>
        <strain evidence="10">HR-E</strain>
    </source>
</reference>
<evidence type="ECO:0000256" key="2">
    <source>
        <dbReference type="ARBA" id="ARBA00023002"/>
    </source>
</evidence>
<evidence type="ECO:0000256" key="6">
    <source>
        <dbReference type="PROSITE-ProRule" id="PRU10007"/>
    </source>
</evidence>
<dbReference type="InterPro" id="IPR012394">
    <property type="entry name" value="Aldehyde_DH_NAD(P)"/>
</dbReference>
<dbReference type="InterPro" id="IPR016161">
    <property type="entry name" value="Ald_DH/histidinol_DH"/>
</dbReference>
<evidence type="ECO:0000256" key="7">
    <source>
        <dbReference type="RuleBase" id="RU003345"/>
    </source>
</evidence>
<keyword evidence="3" id="KW-0520">NAD</keyword>
<dbReference type="Gene3D" id="3.40.309.10">
    <property type="entry name" value="Aldehyde Dehydrogenase, Chain A, domain 2"/>
    <property type="match status" value="1"/>
</dbReference>
<dbReference type="Pfam" id="PF00171">
    <property type="entry name" value="Aldedh"/>
    <property type="match status" value="1"/>
</dbReference>